<dbReference type="AlphaFoldDB" id="A0A4C1VMG9"/>
<reference evidence="1 2" key="1">
    <citation type="journal article" date="2019" name="Commun. Biol.">
        <title>The bagworm genome reveals a unique fibroin gene that provides high tensile strength.</title>
        <authorList>
            <person name="Kono N."/>
            <person name="Nakamura H."/>
            <person name="Ohtoshi R."/>
            <person name="Tomita M."/>
            <person name="Numata K."/>
            <person name="Arakawa K."/>
        </authorList>
    </citation>
    <scope>NUCLEOTIDE SEQUENCE [LARGE SCALE GENOMIC DNA]</scope>
</reference>
<accession>A0A4C1VMG9</accession>
<dbReference type="Proteomes" id="UP000299102">
    <property type="component" value="Unassembled WGS sequence"/>
</dbReference>
<sequence length="196" mass="23215">MVFCYKLLTESPRRCASVSPRRISSQALDCNTKVSFSALSHLLGNETHEGREILTEEVLDSIPKRDWRLLAALVHKREEQDETERLADKFKKLWSEEKGQKEELEAEMSEQYRRYVRKQREADRRWLEQRRASRCRETQLQRAKLLDVIQYKERKSADLLATLDDRKKESFETPAFGQPPRCPHVLDDVCFVRANY</sequence>
<dbReference type="OrthoDB" id="7474945at2759"/>
<organism evidence="1 2">
    <name type="scientific">Eumeta variegata</name>
    <name type="common">Bagworm moth</name>
    <name type="synonym">Eumeta japonica</name>
    <dbReference type="NCBI Taxonomy" id="151549"/>
    <lineage>
        <taxon>Eukaryota</taxon>
        <taxon>Metazoa</taxon>
        <taxon>Ecdysozoa</taxon>
        <taxon>Arthropoda</taxon>
        <taxon>Hexapoda</taxon>
        <taxon>Insecta</taxon>
        <taxon>Pterygota</taxon>
        <taxon>Neoptera</taxon>
        <taxon>Endopterygota</taxon>
        <taxon>Lepidoptera</taxon>
        <taxon>Glossata</taxon>
        <taxon>Ditrysia</taxon>
        <taxon>Tineoidea</taxon>
        <taxon>Psychidae</taxon>
        <taxon>Oiketicinae</taxon>
        <taxon>Eumeta</taxon>
    </lineage>
</organism>
<comment type="caution">
    <text evidence="1">The sequence shown here is derived from an EMBL/GenBank/DDBJ whole genome shotgun (WGS) entry which is preliminary data.</text>
</comment>
<name>A0A4C1VMG9_EUMVA</name>
<proteinExistence type="predicted"/>
<dbReference type="EMBL" id="BGZK01000359">
    <property type="protein sequence ID" value="GBP39094.1"/>
    <property type="molecule type" value="Genomic_DNA"/>
</dbReference>
<protein>
    <submittedName>
        <fullName evidence="1">Uncharacterized protein</fullName>
    </submittedName>
</protein>
<gene>
    <name evidence="1" type="ORF">EVAR_27454_1</name>
</gene>
<keyword evidence="2" id="KW-1185">Reference proteome</keyword>
<evidence type="ECO:0000313" key="2">
    <source>
        <dbReference type="Proteomes" id="UP000299102"/>
    </source>
</evidence>
<evidence type="ECO:0000313" key="1">
    <source>
        <dbReference type="EMBL" id="GBP39094.1"/>
    </source>
</evidence>